<evidence type="ECO:0000313" key="3">
    <source>
        <dbReference type="Proteomes" id="UP000199608"/>
    </source>
</evidence>
<feature type="compositionally biased region" description="Acidic residues" evidence="1">
    <location>
        <begin position="82"/>
        <end position="99"/>
    </location>
</feature>
<proteinExistence type="predicted"/>
<sequence length="165" mass="18608">MTDYDDDMLSEDETGDSIIELTDIVKDGSGQTIQEDIIELTDIIENDNIDLDPDDAKEDKFKLEENFEIEEEISFNKGLELEIGDPTDADQNGDDSFETEEFKESAADLNVSQEQVEVALERVIEKKIAGKIETILFEAMEKVIEKEIAGIKESLQKGLDQIENN</sequence>
<name>A0A1H2GPS3_9BACT</name>
<evidence type="ECO:0000256" key="1">
    <source>
        <dbReference type="SAM" id="MobiDB-lite"/>
    </source>
</evidence>
<reference evidence="3" key="1">
    <citation type="submission" date="2016-10" db="EMBL/GenBank/DDBJ databases">
        <authorList>
            <person name="Varghese N."/>
            <person name="Submissions S."/>
        </authorList>
    </citation>
    <scope>NUCLEOTIDE SEQUENCE [LARGE SCALE GENOMIC DNA]</scope>
    <source>
        <strain evidence="3">DSM 3384</strain>
    </source>
</reference>
<gene>
    <name evidence="2" type="ORF">SAMN04487931_105321</name>
</gene>
<dbReference type="Proteomes" id="UP000199608">
    <property type="component" value="Unassembled WGS sequence"/>
</dbReference>
<dbReference type="RefSeq" id="WP_092233750.1">
    <property type="nucleotide sequence ID" value="NZ_FNLL01000005.1"/>
</dbReference>
<organism evidence="2 3">
    <name type="scientific">Desulfobacula phenolica</name>
    <dbReference type="NCBI Taxonomy" id="90732"/>
    <lineage>
        <taxon>Bacteria</taxon>
        <taxon>Pseudomonadati</taxon>
        <taxon>Thermodesulfobacteriota</taxon>
        <taxon>Desulfobacteria</taxon>
        <taxon>Desulfobacterales</taxon>
        <taxon>Desulfobacteraceae</taxon>
        <taxon>Desulfobacula</taxon>
    </lineage>
</organism>
<keyword evidence="3" id="KW-1185">Reference proteome</keyword>
<dbReference type="EMBL" id="FNLL01000005">
    <property type="protein sequence ID" value="SDU21597.1"/>
    <property type="molecule type" value="Genomic_DNA"/>
</dbReference>
<dbReference type="AlphaFoldDB" id="A0A1H2GPS3"/>
<accession>A0A1H2GPS3</accession>
<protein>
    <submittedName>
        <fullName evidence="2">Uncharacterized protein</fullName>
    </submittedName>
</protein>
<evidence type="ECO:0000313" key="2">
    <source>
        <dbReference type="EMBL" id="SDU21597.1"/>
    </source>
</evidence>
<feature type="region of interest" description="Disordered" evidence="1">
    <location>
        <begin position="82"/>
        <end position="105"/>
    </location>
</feature>